<evidence type="ECO:0000313" key="1">
    <source>
        <dbReference type="EMBL" id="CAB4967329.1"/>
    </source>
</evidence>
<gene>
    <name evidence="1" type="ORF">UFOPK3772_02942</name>
</gene>
<dbReference type="EMBL" id="CAFBNE010000138">
    <property type="protein sequence ID" value="CAB4967329.1"/>
    <property type="molecule type" value="Genomic_DNA"/>
</dbReference>
<dbReference type="InterPro" id="IPR027417">
    <property type="entry name" value="P-loop_NTPase"/>
</dbReference>
<accession>A0A6J7LNN4</accession>
<organism evidence="1">
    <name type="scientific">freshwater metagenome</name>
    <dbReference type="NCBI Taxonomy" id="449393"/>
    <lineage>
        <taxon>unclassified sequences</taxon>
        <taxon>metagenomes</taxon>
        <taxon>ecological metagenomes</taxon>
    </lineage>
</organism>
<name>A0A6J7LNN4_9ZZZZ</name>
<reference evidence="1" key="1">
    <citation type="submission" date="2020-05" db="EMBL/GenBank/DDBJ databases">
        <authorList>
            <person name="Chiriac C."/>
            <person name="Salcher M."/>
            <person name="Ghai R."/>
            <person name="Kavagutti S V."/>
        </authorList>
    </citation>
    <scope>NUCLEOTIDE SEQUENCE</scope>
</reference>
<protein>
    <submittedName>
        <fullName evidence="1">Unannotated protein</fullName>
    </submittedName>
</protein>
<dbReference type="AlphaFoldDB" id="A0A6J7LNN4"/>
<dbReference type="SUPFAM" id="SSF52540">
    <property type="entry name" value="P-loop containing nucleoside triphosphate hydrolases"/>
    <property type="match status" value="1"/>
</dbReference>
<proteinExistence type="predicted"/>
<sequence>MITIHCGLHKTGSSSIQLALELCSTRGRTIVTPKPGDDRSEQGWRERLSKVSRAQHAVFSDENFLGSPYAGYQLAPERIAMLREALHGARYQIVVYIRPQLDWLPSVYLQSVQEGMTTGPEAFWASIKGQPYLRWTTLLDLLQRESSAERVIARAHTRSRDTVHDFFVQVGLGKPSRTGPTKIRENISIAAVQAPLLLALNSDTGFSGRERPYLRNTFQNILAAGARSGLSPFPVGIQVEIVEQFGSDWSELAELVASTDQAEATIVRESLALWRADPLPFAGSTLDAPLIREEMLRSLRTLASEVVVPSREGIRRRMAAKLRSDPRDFPAAVARALWRRSAT</sequence>